<gene>
    <name evidence="1" type="ORF">FANTH_13752</name>
</gene>
<evidence type="ECO:0000313" key="2">
    <source>
        <dbReference type="Proteomes" id="UP000573603"/>
    </source>
</evidence>
<name>A0A8H4YMM5_9HYPO</name>
<accession>A0A8H4YMM5</accession>
<dbReference type="AlphaFoldDB" id="A0A8H4YMM5"/>
<protein>
    <submittedName>
        <fullName evidence="1">Uncharacterized protein</fullName>
    </submittedName>
</protein>
<keyword evidence="2" id="KW-1185">Reference proteome</keyword>
<evidence type="ECO:0000313" key="1">
    <source>
        <dbReference type="EMBL" id="KAF5230636.1"/>
    </source>
</evidence>
<dbReference type="Proteomes" id="UP000573603">
    <property type="component" value="Unassembled WGS sequence"/>
</dbReference>
<reference evidence="1 2" key="1">
    <citation type="journal article" date="2020" name="BMC Genomics">
        <title>Correction to: Identification and distribution of gene clusters required for synthesis of sphingolipid metabolism inhibitors in diverse species of the filamentous fungus Fusarium.</title>
        <authorList>
            <person name="Kim H.S."/>
            <person name="Lohmar J.M."/>
            <person name="Busman M."/>
            <person name="Brown D.W."/>
            <person name="Naumann T.A."/>
            <person name="Divon H.H."/>
            <person name="Lysoe E."/>
            <person name="Uhlig S."/>
            <person name="Proctor R.H."/>
        </authorList>
    </citation>
    <scope>NUCLEOTIDE SEQUENCE [LARGE SCALE GENOMIC DNA]</scope>
    <source>
        <strain evidence="1 2">NRRL 25214</strain>
    </source>
</reference>
<organism evidence="1 2">
    <name type="scientific">Fusarium anthophilum</name>
    <dbReference type="NCBI Taxonomy" id="48485"/>
    <lineage>
        <taxon>Eukaryota</taxon>
        <taxon>Fungi</taxon>
        <taxon>Dikarya</taxon>
        <taxon>Ascomycota</taxon>
        <taxon>Pezizomycotina</taxon>
        <taxon>Sordariomycetes</taxon>
        <taxon>Hypocreomycetidae</taxon>
        <taxon>Hypocreales</taxon>
        <taxon>Nectriaceae</taxon>
        <taxon>Fusarium</taxon>
        <taxon>Fusarium fujikuroi species complex</taxon>
    </lineage>
</organism>
<comment type="caution">
    <text evidence="1">The sequence shown here is derived from an EMBL/GenBank/DDBJ whole genome shotgun (WGS) entry which is preliminary data.</text>
</comment>
<proteinExistence type="predicted"/>
<dbReference type="EMBL" id="JABEVY010000513">
    <property type="protein sequence ID" value="KAF5230636.1"/>
    <property type="molecule type" value="Genomic_DNA"/>
</dbReference>
<feature type="non-terminal residue" evidence="1">
    <location>
        <position position="1"/>
    </location>
</feature>
<feature type="non-terminal residue" evidence="1">
    <location>
        <position position="114"/>
    </location>
</feature>
<sequence>DIKQQDIGDIKDLTKADRQILEMAVKPKYGSINDATLHAQLSALDLATCLSGWSNVNLVEVLVGYETLKHIENTVNLHIHHHEEPVNRTEGELKEYYDILKKVLHPSRRTATLR</sequence>